<dbReference type="InterPro" id="IPR011013">
    <property type="entry name" value="Gal_mutarotase_sf_dom"/>
</dbReference>
<evidence type="ECO:0000256" key="8">
    <source>
        <dbReference type="ARBA" id="ARBA00022525"/>
    </source>
</evidence>
<dbReference type="AlphaFoldDB" id="A0AAD6DK26"/>
<keyword evidence="10 17" id="KW-0378">Hydrolase</keyword>
<dbReference type="GO" id="GO:0030246">
    <property type="term" value="F:carbohydrate binding"/>
    <property type="evidence" value="ECO:0007669"/>
    <property type="project" value="InterPro"/>
</dbReference>
<comment type="catalytic activity">
    <reaction evidence="1">
        <text>Hydrolysis of terminal, non-reducing beta-D-glucosyl residues with release of beta-D-glucose.</text>
        <dbReference type="EC" id="3.2.1.21"/>
    </reaction>
</comment>
<evidence type="ECO:0000313" key="23">
    <source>
        <dbReference type="EMBL" id="KAJ5586512.1"/>
    </source>
</evidence>
<dbReference type="GO" id="GO:0004558">
    <property type="term" value="F:alpha-1,4-glucosidase activity"/>
    <property type="evidence" value="ECO:0007669"/>
    <property type="project" value="UniProtKB-EC"/>
</dbReference>
<evidence type="ECO:0000256" key="19">
    <source>
        <dbReference type="SAM" id="SignalP"/>
    </source>
</evidence>
<evidence type="ECO:0000256" key="1">
    <source>
        <dbReference type="ARBA" id="ARBA00000448"/>
    </source>
</evidence>
<dbReference type="CDD" id="cd14752">
    <property type="entry name" value="GH31_N"/>
    <property type="match status" value="1"/>
</dbReference>
<evidence type="ECO:0000256" key="3">
    <source>
        <dbReference type="ARBA" id="ARBA00004613"/>
    </source>
</evidence>
<evidence type="ECO:0000259" key="21">
    <source>
        <dbReference type="Pfam" id="PF13802"/>
    </source>
</evidence>
<dbReference type="GO" id="GO:0005576">
    <property type="term" value="C:extracellular region"/>
    <property type="evidence" value="ECO:0007669"/>
    <property type="project" value="UniProtKB-SubCell"/>
</dbReference>
<sequence>MRGVLFLASLVGAAAAAEVALQPWASNDECAGYTASNVSQQGPSLTADLTLAGDHCDTYGTDLENLKLLVEYQTDDRLHVMIYDADEDVYQVPESVLPRPSNEDFHHQENANIRFDYEAEPFTFRILRNNQVLFDTSETNLIFQSQYLNLRTWLPNDPHLYGLGEHIDSLRLPTKNYTRTLWSRDAYGVPEFTNLYGNHPVYIDHRGDSGSHGVFLLNSNGMDIKIDQTDDGRQYLEYNTLGGVLDFYFMAGPTPKEVSKQYAEIVGLPAMQSYWSFGFHNCRYGYRDIYDVAEAVYNYSHAHIPLETMWTDIDYMDGRRVFTLDSDRFPLEKMRELAHHLHQHHQRYIVMVDPAVSVNDNGAFQRGREKGIFLHRNGDPYHGAVWPGVTVFPDWFNPATQDYWNNEFSTFFSKDTGIDIDGLWIDMNEASNFCPWPCENPEQYSDENNLPPTPPEARSPPRPIPGFPGDFQPPKASKRGLKRREGFKGRKAGLPDRDLINPPYKIANAAGSISNKTIDTDLVHKGEKGYVEYDTHNLYGTMMSSASREAMLNRHPDKRPLVITRSTFAGAGAHVGHWLGDNLSQWDKYRRSIAQMLAFASIFQIPMVGSDVCGFGGNTTEELCARWALLGGFYPFFRNHNSIDSIPQEFYRWKSVTEAARKIIDIRYRMLDYLYTAFHRQSVTGEPFLQPMFYLYPSDANTYENEAQFFYGDSILVSPVTDQGQTSVEAYFPDDLFYDWFTGAVVHGNEEKVKLDNLQNTDIPIHIRGGSVIPLRSKSAMTTTELRSRGFEIVVAPNANGYARGELYLDDGESLHPEHTSLVQFEYASRKLTIRGQFGYQAGVVIESVTVLGEKPSKRSEKWKWERDDENEHHFDATMSSVTKKVNIELNGPAVVEF</sequence>
<keyword evidence="8" id="KW-0964">Secreted</keyword>
<dbReference type="SUPFAM" id="SSF74650">
    <property type="entry name" value="Galactose mutarotase-like"/>
    <property type="match status" value="1"/>
</dbReference>
<dbReference type="PROSITE" id="PS00129">
    <property type="entry name" value="GLYCOSYL_HYDROL_F31_1"/>
    <property type="match status" value="1"/>
</dbReference>
<dbReference type="InterPro" id="IPR013780">
    <property type="entry name" value="Glyco_hydro_b"/>
</dbReference>
<dbReference type="EC" id="3.2.1.21" evidence="6"/>
<comment type="function">
    <text evidence="16">Glucosidase involved in the degradation of cellulosic biomass. Has both alpha- and beta-glucosidase activity.</text>
</comment>
<dbReference type="Pfam" id="PF01055">
    <property type="entry name" value="Glyco_hydro_31_2nd"/>
    <property type="match status" value="1"/>
</dbReference>
<keyword evidence="13 17" id="KW-0326">Glycosidase</keyword>
<evidence type="ECO:0000256" key="2">
    <source>
        <dbReference type="ARBA" id="ARBA00001657"/>
    </source>
</evidence>
<evidence type="ECO:0000256" key="11">
    <source>
        <dbReference type="ARBA" id="ARBA00023180"/>
    </source>
</evidence>
<feature type="domain" description="Glycoside hydrolase family 31 N-terminal" evidence="21">
    <location>
        <begin position="107"/>
        <end position="221"/>
    </location>
</feature>
<keyword evidence="14" id="KW-0961">Cell wall biogenesis/degradation</keyword>
<dbReference type="Pfam" id="PF21365">
    <property type="entry name" value="Glyco_hydro_31_3rd"/>
    <property type="match status" value="1"/>
</dbReference>
<evidence type="ECO:0000256" key="4">
    <source>
        <dbReference type="ARBA" id="ARBA00007806"/>
    </source>
</evidence>
<gene>
    <name evidence="23" type="ORF">N7450_006299</name>
</gene>
<evidence type="ECO:0000256" key="18">
    <source>
        <dbReference type="SAM" id="MobiDB-lite"/>
    </source>
</evidence>
<dbReference type="InterPro" id="IPR025887">
    <property type="entry name" value="Glyco_hydro_31_N_dom"/>
</dbReference>
<keyword evidence="15" id="KW-0624">Polysaccharide degradation</keyword>
<dbReference type="Gene3D" id="2.60.40.1180">
    <property type="entry name" value="Golgi alpha-mannosidase II"/>
    <property type="match status" value="2"/>
</dbReference>
<dbReference type="InterPro" id="IPR017853">
    <property type="entry name" value="GH"/>
</dbReference>
<dbReference type="InterPro" id="IPR048395">
    <property type="entry name" value="Glyco_hydro_31_C"/>
</dbReference>
<evidence type="ECO:0000259" key="20">
    <source>
        <dbReference type="Pfam" id="PF01055"/>
    </source>
</evidence>
<dbReference type="EC" id="3.2.1.20" evidence="5"/>
<feature type="region of interest" description="Disordered" evidence="18">
    <location>
        <begin position="438"/>
        <end position="494"/>
    </location>
</feature>
<comment type="caution">
    <text evidence="23">The sequence shown here is derived from an EMBL/GenBank/DDBJ whole genome shotgun (WGS) entry which is preliminary data.</text>
</comment>
<dbReference type="CDD" id="cd06602">
    <property type="entry name" value="GH31_MGAM_SI_GAA"/>
    <property type="match status" value="1"/>
</dbReference>
<keyword evidence="9 19" id="KW-0732">Signal</keyword>
<feature type="chain" id="PRO_5041945981" description="Probable alpha/beta-glucosidase agdC" evidence="19">
    <location>
        <begin position="17"/>
        <end position="898"/>
    </location>
</feature>
<evidence type="ECO:0000256" key="7">
    <source>
        <dbReference type="ARBA" id="ARBA00014002"/>
    </source>
</evidence>
<evidence type="ECO:0000256" key="12">
    <source>
        <dbReference type="ARBA" id="ARBA00023277"/>
    </source>
</evidence>
<comment type="subcellular location">
    <subcellularLocation>
        <location evidence="3">Secreted</location>
    </subcellularLocation>
</comment>
<evidence type="ECO:0000256" key="14">
    <source>
        <dbReference type="ARBA" id="ARBA00023316"/>
    </source>
</evidence>
<evidence type="ECO:0000256" key="16">
    <source>
        <dbReference type="ARBA" id="ARBA00025512"/>
    </source>
</evidence>
<dbReference type="InterPro" id="IPR030458">
    <property type="entry name" value="Glyco_hydro_31_AS"/>
</dbReference>
<comment type="catalytic activity">
    <reaction evidence="2">
        <text>Hydrolysis of terminal, non-reducing (1-&gt;4)-linked alpha-D-glucose residues with release of alpha-D-glucose.</text>
        <dbReference type="EC" id="3.2.1.20"/>
    </reaction>
</comment>
<dbReference type="SUPFAM" id="SSF51445">
    <property type="entry name" value="(Trans)glycosidases"/>
    <property type="match status" value="1"/>
</dbReference>
<dbReference type="Proteomes" id="UP001216150">
    <property type="component" value="Unassembled WGS sequence"/>
</dbReference>
<evidence type="ECO:0000256" key="15">
    <source>
        <dbReference type="ARBA" id="ARBA00023326"/>
    </source>
</evidence>
<comment type="similarity">
    <text evidence="4 17">Belongs to the glycosyl hydrolase 31 family.</text>
</comment>
<evidence type="ECO:0000256" key="6">
    <source>
        <dbReference type="ARBA" id="ARBA00012744"/>
    </source>
</evidence>
<feature type="signal peptide" evidence="19">
    <location>
        <begin position="1"/>
        <end position="16"/>
    </location>
</feature>
<feature type="compositionally biased region" description="Pro residues" evidence="18">
    <location>
        <begin position="451"/>
        <end position="466"/>
    </location>
</feature>
<dbReference type="Gene3D" id="2.60.40.1760">
    <property type="entry name" value="glycosyl hydrolase (family 31)"/>
    <property type="match status" value="1"/>
</dbReference>
<dbReference type="GO" id="GO:0071555">
    <property type="term" value="P:cell wall organization"/>
    <property type="evidence" value="ECO:0007669"/>
    <property type="project" value="UniProtKB-KW"/>
</dbReference>
<evidence type="ECO:0000259" key="22">
    <source>
        <dbReference type="Pfam" id="PF21365"/>
    </source>
</evidence>
<accession>A0AAD6DK26</accession>
<dbReference type="GO" id="GO:0000272">
    <property type="term" value="P:polysaccharide catabolic process"/>
    <property type="evidence" value="ECO:0007669"/>
    <property type="project" value="UniProtKB-KW"/>
</dbReference>
<keyword evidence="24" id="KW-1185">Reference proteome</keyword>
<dbReference type="Pfam" id="PF13802">
    <property type="entry name" value="Gal_mutarotas_2"/>
    <property type="match status" value="1"/>
</dbReference>
<name>A0AAD6DK26_9EURO</name>
<dbReference type="Gene3D" id="3.20.20.80">
    <property type="entry name" value="Glycosidases"/>
    <property type="match status" value="1"/>
</dbReference>
<evidence type="ECO:0000256" key="9">
    <source>
        <dbReference type="ARBA" id="ARBA00022729"/>
    </source>
</evidence>
<feature type="compositionally biased region" description="Basic and acidic residues" evidence="18">
    <location>
        <begin position="483"/>
        <end position="494"/>
    </location>
</feature>
<evidence type="ECO:0000256" key="17">
    <source>
        <dbReference type="RuleBase" id="RU361185"/>
    </source>
</evidence>
<dbReference type="EMBL" id="JAQJAC010000004">
    <property type="protein sequence ID" value="KAJ5586512.1"/>
    <property type="molecule type" value="Genomic_DNA"/>
</dbReference>
<keyword evidence="11" id="KW-0325">Glycoprotein</keyword>
<dbReference type="PANTHER" id="PTHR22762:SF67">
    <property type="entry name" value="ALPHA_BETA-GLUCOSIDASE AGDC-RELATED"/>
    <property type="match status" value="1"/>
</dbReference>
<dbReference type="InterPro" id="IPR000322">
    <property type="entry name" value="Glyco_hydro_31_TIM"/>
</dbReference>
<dbReference type="SUPFAM" id="SSF51011">
    <property type="entry name" value="Glycosyl hydrolase domain"/>
    <property type="match status" value="1"/>
</dbReference>
<dbReference type="GO" id="GO:0008422">
    <property type="term" value="F:beta-glucosidase activity"/>
    <property type="evidence" value="ECO:0007669"/>
    <property type="project" value="UniProtKB-EC"/>
</dbReference>
<protein>
    <recommendedName>
        <fullName evidence="7">Probable alpha/beta-glucosidase agdC</fullName>
        <ecNumber evidence="5">3.2.1.20</ecNumber>
        <ecNumber evidence="6">3.2.1.21</ecNumber>
    </recommendedName>
</protein>
<evidence type="ECO:0000256" key="5">
    <source>
        <dbReference type="ARBA" id="ARBA00012741"/>
    </source>
</evidence>
<organism evidence="23 24">
    <name type="scientific">Penicillium hetheringtonii</name>
    <dbReference type="NCBI Taxonomy" id="911720"/>
    <lineage>
        <taxon>Eukaryota</taxon>
        <taxon>Fungi</taxon>
        <taxon>Dikarya</taxon>
        <taxon>Ascomycota</taxon>
        <taxon>Pezizomycotina</taxon>
        <taxon>Eurotiomycetes</taxon>
        <taxon>Eurotiomycetidae</taxon>
        <taxon>Eurotiales</taxon>
        <taxon>Aspergillaceae</taxon>
        <taxon>Penicillium</taxon>
    </lineage>
</organism>
<evidence type="ECO:0000313" key="24">
    <source>
        <dbReference type="Proteomes" id="UP001216150"/>
    </source>
</evidence>
<evidence type="ECO:0000256" key="10">
    <source>
        <dbReference type="ARBA" id="ARBA00022801"/>
    </source>
</evidence>
<proteinExistence type="inferred from homology"/>
<dbReference type="PANTHER" id="PTHR22762">
    <property type="entry name" value="ALPHA-GLUCOSIDASE"/>
    <property type="match status" value="1"/>
</dbReference>
<reference evidence="23 24" key="1">
    <citation type="journal article" date="2023" name="IMA Fungus">
        <title>Comparative genomic study of the Penicillium genus elucidates a diverse pangenome and 15 lateral gene transfer events.</title>
        <authorList>
            <person name="Petersen C."/>
            <person name="Sorensen T."/>
            <person name="Nielsen M.R."/>
            <person name="Sondergaard T.E."/>
            <person name="Sorensen J.L."/>
            <person name="Fitzpatrick D.A."/>
            <person name="Frisvad J.C."/>
            <person name="Nielsen K.L."/>
        </authorList>
    </citation>
    <scope>NUCLEOTIDE SEQUENCE [LARGE SCALE GENOMIC DNA]</scope>
    <source>
        <strain evidence="23 24">IBT 29057</strain>
    </source>
</reference>
<feature type="domain" description="Glycoside hydrolase family 31 TIM barrel" evidence="20">
    <location>
        <begin position="269"/>
        <end position="677"/>
    </location>
</feature>
<keyword evidence="12" id="KW-0119">Carbohydrate metabolism</keyword>
<evidence type="ECO:0000256" key="13">
    <source>
        <dbReference type="ARBA" id="ARBA00023295"/>
    </source>
</evidence>
<feature type="domain" description="Glycosyl hydrolase family 31 C-terminal" evidence="22">
    <location>
        <begin position="685"/>
        <end position="773"/>
    </location>
</feature>